<evidence type="ECO:0000256" key="10">
    <source>
        <dbReference type="SAM" id="MobiDB-lite"/>
    </source>
</evidence>
<geneLocation type="plasmid" evidence="14 18">
    <name>pHME322</name>
</geneLocation>
<dbReference type="InterPro" id="IPR008948">
    <property type="entry name" value="L-Aspartase-like"/>
</dbReference>
<dbReference type="HOGENOM" id="CLU_014801_4_0_2"/>
<evidence type="ECO:0000313" key="11">
    <source>
        <dbReference type="EMBL" id="AFK20976.1"/>
    </source>
</evidence>
<dbReference type="SUPFAM" id="SSF48557">
    <property type="entry name" value="L-aspartase-like"/>
    <property type="match status" value="1"/>
</dbReference>
<dbReference type="OrthoDB" id="27422at2157"/>
<dbReference type="GO" id="GO:0004397">
    <property type="term" value="F:histidine ammonia-lyase activity"/>
    <property type="evidence" value="ECO:0007669"/>
    <property type="project" value="UniProtKB-UniRule"/>
</dbReference>
<reference evidence="11" key="5">
    <citation type="submission" date="2014-05" db="EMBL/GenBank/DDBJ databases">
        <authorList>
            <person name="Wang L."/>
            <person name="Yang H."/>
            <person name="Xiang H."/>
        </authorList>
    </citation>
    <scope>NUCLEOTIDE SEQUENCE</scope>
    <source>
        <strain evidence="11">CGMCC 1.2087</strain>
        <plasmid evidence="11">pHM300</plasmid>
    </source>
</reference>
<evidence type="ECO:0000313" key="12">
    <source>
        <dbReference type="EMBL" id="AHZ24160.1"/>
    </source>
</evidence>
<reference evidence="11 15" key="2">
    <citation type="journal article" date="2012" name="J. Bacteriol.">
        <title>Complete genome sequence of the metabolically versatile halophilic archaeon Haloferax mediterranei, a poly(3-hydroxybutyrate-co-3-hydroxyvalerate) producer.</title>
        <authorList>
            <person name="Han J."/>
            <person name="Zhang F."/>
            <person name="Hou J."/>
            <person name="Liu X."/>
            <person name="Li M."/>
            <person name="Liu H."/>
            <person name="Cai L."/>
            <person name="Zhang B."/>
            <person name="Chen Y."/>
            <person name="Zhou J."/>
            <person name="Hu S."/>
            <person name="Xiang H."/>
        </authorList>
    </citation>
    <scope>NUCLEOTIDE SEQUENCE [LARGE SCALE GENOMIC DNA]</scope>
    <source>
        <strain evidence="15">ATCC 33500 / DSM 1411 / JCM 8866 / NBRC 14739 / NCIMB 2177 / R-4</strain>
        <strain evidence="11">CGMCC 1.2087</strain>
        <plasmid evidence="15">pHM300</plasmid>
    </source>
</reference>
<name>I3R9R6_HALMT</name>
<dbReference type="Gene3D" id="1.20.200.10">
    <property type="entry name" value="Fumarase/aspartase (Central domain)"/>
    <property type="match status" value="1"/>
</dbReference>
<evidence type="ECO:0000313" key="13">
    <source>
        <dbReference type="EMBL" id="EMA05237.1"/>
    </source>
</evidence>
<evidence type="ECO:0000313" key="18">
    <source>
        <dbReference type="Proteomes" id="UP000299011"/>
    </source>
</evidence>
<dbReference type="InterPro" id="IPR005921">
    <property type="entry name" value="HutH"/>
</dbReference>
<evidence type="ECO:0000313" key="17">
    <source>
        <dbReference type="Proteomes" id="UP000027075"/>
    </source>
</evidence>
<comment type="subcellular location">
    <subcellularLocation>
        <location evidence="9">Cytoplasm</location>
    </subcellularLocation>
</comment>
<evidence type="ECO:0000256" key="7">
    <source>
        <dbReference type="RuleBase" id="RU003954"/>
    </source>
</evidence>
<feature type="compositionally biased region" description="Polar residues" evidence="10">
    <location>
        <begin position="419"/>
        <end position="431"/>
    </location>
</feature>
<evidence type="ECO:0000313" key="15">
    <source>
        <dbReference type="Proteomes" id="UP000006469"/>
    </source>
</evidence>
<geneLocation type="plasmid" evidence="11 15">
    <name>pHM300</name>
</geneLocation>
<dbReference type="EMBL" id="CP001870">
    <property type="protein sequence ID" value="AFK20976.1"/>
    <property type="molecule type" value="Genomic_DNA"/>
</dbReference>
<keyword evidence="11" id="KW-0614">Plasmid</keyword>
<geneLocation type="plasmid" evidence="12 17">
    <name>HMPLAS2</name>
</geneLocation>
<evidence type="ECO:0000256" key="6">
    <source>
        <dbReference type="NCBIfam" id="TIGR01225"/>
    </source>
</evidence>
<keyword evidence="3 8" id="KW-0369">Histidine metabolism</keyword>
<evidence type="ECO:0000256" key="3">
    <source>
        <dbReference type="ARBA" id="ARBA00022808"/>
    </source>
</evidence>
<reference evidence="11" key="1">
    <citation type="journal article" date="2012" name="Appl. Environ. Microbiol.">
        <title>Identification of the haloarchaeal phasin (PhaP) that functions in polyhydroxyalkanoate accumulation and granule formation in Haloferax mediterranei.</title>
        <authorList>
            <person name="Cai S."/>
            <person name="Cai L."/>
            <person name="Liu H."/>
            <person name="Liu X."/>
            <person name="Han J."/>
            <person name="Zhou J."/>
            <person name="Xiang H."/>
        </authorList>
    </citation>
    <scope>NUCLEOTIDE SEQUENCE</scope>
    <source>
        <strain evidence="11">CGMCC 1.2087</strain>
    </source>
</reference>
<dbReference type="NCBIfam" id="TIGR01225">
    <property type="entry name" value="hutH"/>
    <property type="match status" value="1"/>
</dbReference>
<evidence type="ECO:0000256" key="9">
    <source>
        <dbReference type="RuleBase" id="RU004480"/>
    </source>
</evidence>
<evidence type="ECO:0000256" key="5">
    <source>
        <dbReference type="ARBA" id="ARBA00049269"/>
    </source>
</evidence>
<evidence type="ECO:0000256" key="1">
    <source>
        <dbReference type="ARBA" id="ARBA00005113"/>
    </source>
</evidence>
<dbReference type="GeneID" id="40158273"/>
<dbReference type="KEGG" id="hme:HFX_5142"/>
<protein>
    <recommendedName>
        <fullName evidence="2 6">Histidine ammonia-lyase</fullName>
        <ecNumber evidence="2 6">4.3.1.3</ecNumber>
    </recommendedName>
</protein>
<dbReference type="CDD" id="cd00332">
    <property type="entry name" value="PAL-HAL"/>
    <property type="match status" value="1"/>
</dbReference>
<evidence type="ECO:0000256" key="2">
    <source>
        <dbReference type="ARBA" id="ARBA00012994"/>
    </source>
</evidence>
<evidence type="ECO:0000256" key="8">
    <source>
        <dbReference type="RuleBase" id="RU004479"/>
    </source>
</evidence>
<dbReference type="Gene3D" id="1.10.275.10">
    <property type="entry name" value="Fumarase/aspartase (N-terminal domain)"/>
    <property type="match status" value="1"/>
</dbReference>
<dbReference type="PANTHER" id="PTHR10362">
    <property type="entry name" value="HISTIDINE AMMONIA-LYASE"/>
    <property type="match status" value="1"/>
</dbReference>
<dbReference type="PROSITE" id="PS00488">
    <property type="entry name" value="PAL_HISTIDASE"/>
    <property type="match status" value="1"/>
</dbReference>
<dbReference type="InterPro" id="IPR022313">
    <property type="entry name" value="Phe/His_NH3-lyase_AS"/>
</dbReference>
<feature type="region of interest" description="Disordered" evidence="10">
    <location>
        <begin position="419"/>
        <end position="439"/>
    </location>
</feature>
<gene>
    <name evidence="11" type="primary">hutH</name>
    <name evidence="11" type="ordered locus">HFX_5142</name>
    <name evidence="12" type="ORF">BM92_18320</name>
    <name evidence="13" type="ORF">C439_00520</name>
    <name evidence="14" type="ORF">E6P09_17610</name>
</gene>
<dbReference type="InterPro" id="IPR001106">
    <property type="entry name" value="Aromatic_Lyase"/>
</dbReference>
<comment type="similarity">
    <text evidence="7">Belongs to the PAL/histidase family.</text>
</comment>
<comment type="catalytic activity">
    <reaction evidence="5 8">
        <text>L-histidine = trans-urocanate + NH4(+)</text>
        <dbReference type="Rhea" id="RHEA:21232"/>
        <dbReference type="ChEBI" id="CHEBI:17771"/>
        <dbReference type="ChEBI" id="CHEBI:28938"/>
        <dbReference type="ChEBI" id="CHEBI:57595"/>
        <dbReference type="EC" id="4.3.1.3"/>
    </reaction>
</comment>
<dbReference type="EMBL" id="CP039141">
    <property type="protein sequence ID" value="QCQ77147.1"/>
    <property type="molecule type" value="Genomic_DNA"/>
</dbReference>
<evidence type="ECO:0000256" key="4">
    <source>
        <dbReference type="ARBA" id="ARBA00023239"/>
    </source>
</evidence>
<dbReference type="AlphaFoldDB" id="I3R9R6"/>
<reference evidence="13 16" key="3">
    <citation type="journal article" date="2014" name="PLoS Genet.">
        <title>Phylogenetically driven sequencing of extremely halophilic archaea reveals strategies for static and dynamic osmo-response.</title>
        <authorList>
            <person name="Becker E.A."/>
            <person name="Seitzer P.M."/>
            <person name="Tritt A."/>
            <person name="Larsen D."/>
            <person name="Krusor M."/>
            <person name="Yao A.I."/>
            <person name="Wu D."/>
            <person name="Madern D."/>
            <person name="Eisen J.A."/>
            <person name="Darling A.E."/>
            <person name="Facciotti M.T."/>
        </authorList>
    </citation>
    <scope>NUCLEOTIDE SEQUENCE [LARGE SCALE GENOMIC DNA]</scope>
    <source>
        <strain evidence="13">ATCC 33500</strain>
        <strain evidence="16">ATCC 33500 / DSM 1411 / JCM 8866 / NBRC 14739 / NCIMB 2177 / R-4</strain>
    </source>
</reference>
<accession>I3R9R6</accession>
<comment type="pathway">
    <text evidence="1 8">Amino-acid degradation; L-histidine degradation into L-glutamate; N-formimidoyl-L-glutamate from L-histidine: step 1/3.</text>
</comment>
<dbReference type="NCBIfam" id="NF006871">
    <property type="entry name" value="PRK09367.1"/>
    <property type="match status" value="1"/>
</dbReference>
<reference evidence="14 18" key="6">
    <citation type="submission" date="2019-04" db="EMBL/GenBank/DDBJ databases">
        <title>Methylomes of two halophilic Archaea, Haloarcula marismortui and Haloferax mediterranei.</title>
        <authorList>
            <person name="DasSarma S."/>
            <person name="DasSarma P."/>
            <person name="DasSarma S."/>
            <person name="Fomenkov A."/>
            <person name="Vincze T."/>
            <person name="Anton B.P."/>
            <person name="Roberts R.J."/>
        </authorList>
    </citation>
    <scope>NUCLEOTIDE SEQUENCE [LARGE SCALE GENOMIC DNA]</scope>
    <source>
        <strain evidence="14">ATCC 33500</strain>
        <strain evidence="18">ATCC 33500 / DSM 1411 / JCM 8866 / NBRC 14739 / NCIMB 2177 / R-4</strain>
        <plasmid evidence="14 18">pHME322</plasmid>
    </source>
</reference>
<dbReference type="EMBL" id="CP007553">
    <property type="protein sequence ID" value="AHZ24160.1"/>
    <property type="molecule type" value="Genomic_DNA"/>
</dbReference>
<dbReference type="Pfam" id="PF00221">
    <property type="entry name" value="Lyase_aromatic"/>
    <property type="match status" value="1"/>
</dbReference>
<dbReference type="GO" id="GO:0005737">
    <property type="term" value="C:cytoplasm"/>
    <property type="evidence" value="ECO:0007669"/>
    <property type="project" value="UniProtKB-SubCell"/>
</dbReference>
<organism evidence="11 15">
    <name type="scientific">Haloferax mediterranei (strain ATCC 33500 / DSM 1411 / JCM 8866 / NBRC 14739 / NCIMB 2177 / R-4)</name>
    <name type="common">Halobacterium mediterranei</name>
    <dbReference type="NCBI Taxonomy" id="523841"/>
    <lineage>
        <taxon>Archaea</taxon>
        <taxon>Methanobacteriati</taxon>
        <taxon>Methanobacteriota</taxon>
        <taxon>Stenosarchaea group</taxon>
        <taxon>Halobacteria</taxon>
        <taxon>Halobacteriales</taxon>
        <taxon>Haloferacaceae</taxon>
        <taxon>Haloferax</taxon>
    </lineage>
</organism>
<dbReference type="Proteomes" id="UP000299011">
    <property type="component" value="Plasmid pHME322"/>
</dbReference>
<keyword evidence="16" id="KW-1185">Reference proteome</keyword>
<dbReference type="InterPro" id="IPR024083">
    <property type="entry name" value="Fumarase/histidase_N"/>
</dbReference>
<dbReference type="EC" id="4.3.1.3" evidence="2 6"/>
<dbReference type="Proteomes" id="UP000011603">
    <property type="component" value="Unassembled WGS sequence"/>
</dbReference>
<dbReference type="RefSeq" id="WP_004056254.1">
    <property type="nucleotide sequence ID" value="NC_017943.1"/>
</dbReference>
<dbReference type="FunFam" id="1.10.275.10:FF:000005">
    <property type="entry name" value="Histidine ammonia-lyase"/>
    <property type="match status" value="1"/>
</dbReference>
<evidence type="ECO:0000313" key="14">
    <source>
        <dbReference type="EMBL" id="QCQ77147.1"/>
    </source>
</evidence>
<dbReference type="Proteomes" id="UP000006469">
    <property type="component" value="Plasmid pHM300"/>
</dbReference>
<dbReference type="Proteomes" id="UP000027075">
    <property type="component" value="Plasmid HMPLAS2"/>
</dbReference>
<dbReference type="PATRIC" id="fig|523841.21.peg.102"/>
<dbReference type="UniPathway" id="UPA00379">
    <property type="reaction ID" value="UER00549"/>
</dbReference>
<reference evidence="12 17" key="4">
    <citation type="submission" date="2014-04" db="EMBL/GenBank/DDBJ databases">
        <title>Transcriptional profiles of Haloferax mediterranei on the basis of nitrogen availability.</title>
        <authorList>
            <person name="Bautista V."/>
        </authorList>
    </citation>
    <scope>NUCLEOTIDE SEQUENCE [LARGE SCALE GENOMIC DNA]</scope>
    <source>
        <strain evidence="12">ATCC 33500</strain>
        <strain evidence="17">ATCC 33500 / DSM 1411 / JCM 8866 / NBRC 14739 / NCIMB 2177 / R-4</strain>
        <plasmid evidence="12">HMPLAS2</plasmid>
        <plasmid evidence="17">Plasmid HMPLAS2</plasmid>
    </source>
</reference>
<keyword evidence="4 7" id="KW-0456">Lyase</keyword>
<dbReference type="GO" id="GO:0019557">
    <property type="term" value="P:L-histidine catabolic process to glutamate and formate"/>
    <property type="evidence" value="ECO:0007669"/>
    <property type="project" value="UniProtKB-UniPathway"/>
</dbReference>
<sequence>MVIELTGSDLTIEDAVACARDHEEVSVSDEALKRVRTARSNLESRIGTGEIIYGVNTGFGASQNEVIDPEDVATLQKNLIRSNAVCIGDPVDEDEARMMMLLRLNSLLSGSSGVRVHVVLKLRDLLNAGFYPHVPRKGSVSASGDLAPLAHVALAMLGEGKARHEDEWVPSSEVLTSIEVDPLTTEEGEPGLEAKEGLALINGTNYITAVGALAVHDAETLLDTADTVGTMTLEAFRGISDPFRAEIHELRNQPGQKHVAERIRNGIEGSELVTSAAEANRAQDSYSLRCIPQVHGASRDTLTHVRGVIERELNAVTDNPLVLQRGAGDVVSGGNFHGQPVAFALDMLSVAVSEVANISERRIFKLTGGDAAGRSDGKTDSMPSDSLPPFLVEDSGLNCGFMMPQVTAAALVSENKTLAHPSSTDSIPTSDNQEDHVSMGANGANHLVEILGNVETVLAIELFAAYTALSYRVDSPGQKATEIVSLLEEIVTPLKEDRLMQNDFSSLRSLIRAGEVR</sequence>
<dbReference type="EMBL" id="AOLO01000001">
    <property type="protein sequence ID" value="EMA05237.1"/>
    <property type="molecule type" value="Genomic_DNA"/>
</dbReference>
<dbReference type="GO" id="GO:0019556">
    <property type="term" value="P:L-histidine catabolic process to glutamate and formamide"/>
    <property type="evidence" value="ECO:0007669"/>
    <property type="project" value="UniProtKB-UniPathway"/>
</dbReference>
<evidence type="ECO:0000313" key="16">
    <source>
        <dbReference type="Proteomes" id="UP000011603"/>
    </source>
</evidence>
<proteinExistence type="inferred from homology"/>